<dbReference type="GO" id="GO:0016787">
    <property type="term" value="F:hydrolase activity"/>
    <property type="evidence" value="ECO:0007669"/>
    <property type="project" value="UniProtKB-KW"/>
</dbReference>
<feature type="chain" id="PRO_5047494727" evidence="1">
    <location>
        <begin position="19"/>
        <end position="347"/>
    </location>
</feature>
<keyword evidence="1" id="KW-0732">Signal</keyword>
<dbReference type="Gene3D" id="3.40.50.1820">
    <property type="entry name" value="alpha/beta hydrolase"/>
    <property type="match status" value="1"/>
</dbReference>
<evidence type="ECO:0000313" key="3">
    <source>
        <dbReference type="Proteomes" id="UP001275440"/>
    </source>
</evidence>
<evidence type="ECO:0000256" key="1">
    <source>
        <dbReference type="SAM" id="SignalP"/>
    </source>
</evidence>
<dbReference type="InterPro" id="IPR029058">
    <property type="entry name" value="AB_hydrolase_fold"/>
</dbReference>
<comment type="caution">
    <text evidence="2">The sequence shown here is derived from an EMBL/GenBank/DDBJ whole genome shotgun (WGS) entry which is preliminary data.</text>
</comment>
<keyword evidence="2" id="KW-0378">Hydrolase</keyword>
<dbReference type="PANTHER" id="PTHR43265">
    <property type="entry name" value="ESTERASE ESTD"/>
    <property type="match status" value="1"/>
</dbReference>
<dbReference type="PANTHER" id="PTHR43265:SF1">
    <property type="entry name" value="ESTERASE ESTD"/>
    <property type="match status" value="1"/>
</dbReference>
<dbReference type="InterPro" id="IPR053145">
    <property type="entry name" value="AB_hydrolase_Est10"/>
</dbReference>
<name>A0ABU3WSK3_9NOCA</name>
<dbReference type="EMBL" id="WBMO01000001">
    <property type="protein sequence ID" value="MDV2476979.1"/>
    <property type="molecule type" value="Genomic_DNA"/>
</dbReference>
<sequence length="347" mass="35640">MPVLALLGASTLPATATAAPDTGSLIAPIGTDTEVTFESEGLTLFGSLRTPEHPVAGTAALLLPGSGPTDRNGNQPGITADTLARFADILAEHGIPSLRFDKLGSGATGLGDLAPEDIGDYGFTDQVDHAAAAASLLRDRTGVDADGLLVLGHSEGALTALALVDRGVTSAGIGLLQPLPIRYLDLLDAQISTQLDGAVAGGQLPAGEADAVRADLDRTVESLRATGTVPADVHPMLAQLGLNEANAKFLSEADSLDPSILAAGLDESASVLLTCSDKDLNVSCAQVEPLRNALAHTELEFHRFATASHQLKELGPVPPSSLDIFAPLPMSAEFSTALNEWAAFHGR</sequence>
<accession>A0ABU3WSK3</accession>
<gene>
    <name evidence="2" type="ORF">F8M49_19595</name>
</gene>
<dbReference type="Proteomes" id="UP001275440">
    <property type="component" value="Unassembled WGS sequence"/>
</dbReference>
<protein>
    <submittedName>
        <fullName evidence="2">Alpha/beta hydrolase</fullName>
    </submittedName>
</protein>
<dbReference type="SUPFAM" id="SSF53474">
    <property type="entry name" value="alpha/beta-Hydrolases"/>
    <property type="match status" value="1"/>
</dbReference>
<feature type="signal peptide" evidence="1">
    <location>
        <begin position="1"/>
        <end position="18"/>
    </location>
</feature>
<reference evidence="2 3" key="1">
    <citation type="submission" date="2019-10" db="EMBL/GenBank/DDBJ databases">
        <title>Draft Genome Assembly of Rhodococcus zopfii DSM44189.</title>
        <authorList>
            <person name="Sutton J.M."/>
            <person name="Akob D.M."/>
            <person name="Bushman T.J."/>
        </authorList>
    </citation>
    <scope>NUCLEOTIDE SEQUENCE [LARGE SCALE GENOMIC DNA]</scope>
    <source>
        <strain evidence="2 3">DSM 44189</strain>
    </source>
</reference>
<organism evidence="2 3">
    <name type="scientific">Rhodococcus zopfii</name>
    <dbReference type="NCBI Taxonomy" id="43772"/>
    <lineage>
        <taxon>Bacteria</taxon>
        <taxon>Bacillati</taxon>
        <taxon>Actinomycetota</taxon>
        <taxon>Actinomycetes</taxon>
        <taxon>Mycobacteriales</taxon>
        <taxon>Nocardiaceae</taxon>
        <taxon>Rhodococcus</taxon>
    </lineage>
</organism>
<evidence type="ECO:0000313" key="2">
    <source>
        <dbReference type="EMBL" id="MDV2476979.1"/>
    </source>
</evidence>
<keyword evidence="3" id="KW-1185">Reference proteome</keyword>
<proteinExistence type="predicted"/>